<evidence type="ECO:0000256" key="5">
    <source>
        <dbReference type="SAM" id="MobiDB-lite"/>
    </source>
</evidence>
<dbReference type="Proteomes" id="UP000887578">
    <property type="component" value="Unplaced"/>
</dbReference>
<dbReference type="GO" id="GO:0016020">
    <property type="term" value="C:membrane"/>
    <property type="evidence" value="ECO:0007669"/>
    <property type="project" value="UniProtKB-SubCell"/>
</dbReference>
<dbReference type="GO" id="GO:0015179">
    <property type="term" value="F:L-amino acid transmembrane transporter activity"/>
    <property type="evidence" value="ECO:0007669"/>
    <property type="project" value="TreeGrafter"/>
</dbReference>
<keyword evidence="3 6" id="KW-1133">Transmembrane helix</keyword>
<dbReference type="InterPro" id="IPR002293">
    <property type="entry name" value="AA/rel_permease1"/>
</dbReference>
<evidence type="ECO:0000313" key="8">
    <source>
        <dbReference type="WBParaSite" id="PDA_v2.g17028.t1"/>
    </source>
</evidence>
<keyword evidence="2 6" id="KW-0812">Transmembrane</keyword>
<evidence type="ECO:0000256" key="6">
    <source>
        <dbReference type="SAM" id="Phobius"/>
    </source>
</evidence>
<keyword evidence="4 6" id="KW-0472">Membrane</keyword>
<evidence type="ECO:0000256" key="3">
    <source>
        <dbReference type="ARBA" id="ARBA00022989"/>
    </source>
</evidence>
<comment type="subcellular location">
    <subcellularLocation>
        <location evidence="1">Membrane</location>
        <topology evidence="1">Multi-pass membrane protein</topology>
    </subcellularLocation>
</comment>
<feature type="transmembrane region" description="Helical" evidence="6">
    <location>
        <begin position="177"/>
        <end position="194"/>
    </location>
</feature>
<dbReference type="InterPro" id="IPR050598">
    <property type="entry name" value="AminoAcid_Transporter"/>
</dbReference>
<name>A0A914PGV0_9BILA</name>
<sequence>MVSSTNSTPKQSSTFTSDGTEKTAISKSEEAPLTAREVQASERLLISDDGIYQLKRFEKRLSPESCEKIGKKYVDNDDDGTGLHRTIGLISGIGFNIGCIIGSGIFISPSGVQSEAGSLGLSLLIWVCAGVFVIFGSFCYIELGLLLRESGGDYSYIHYAFGGFASFLRLWIEAVVVRPGTVAVIALTFATYSLKPFIEEKDVGSFPVIGVAVGMISKSFIAYSVI</sequence>
<dbReference type="WBParaSite" id="PDA_v2.g17028.t1">
    <property type="protein sequence ID" value="PDA_v2.g17028.t1"/>
    <property type="gene ID" value="PDA_v2.g17028"/>
</dbReference>
<dbReference type="Gene3D" id="1.20.1740.10">
    <property type="entry name" value="Amino acid/polyamine transporter I"/>
    <property type="match status" value="1"/>
</dbReference>
<feature type="transmembrane region" description="Helical" evidence="6">
    <location>
        <begin position="87"/>
        <end position="107"/>
    </location>
</feature>
<feature type="region of interest" description="Disordered" evidence="5">
    <location>
        <begin position="1"/>
        <end position="34"/>
    </location>
</feature>
<feature type="transmembrane region" description="Helical" evidence="6">
    <location>
        <begin position="119"/>
        <end position="141"/>
    </location>
</feature>
<dbReference type="PANTHER" id="PTHR11785">
    <property type="entry name" value="AMINO ACID TRANSPORTER"/>
    <property type="match status" value="1"/>
</dbReference>
<evidence type="ECO:0000256" key="4">
    <source>
        <dbReference type="ARBA" id="ARBA00023136"/>
    </source>
</evidence>
<feature type="transmembrane region" description="Helical" evidence="6">
    <location>
        <begin position="206"/>
        <end position="225"/>
    </location>
</feature>
<reference evidence="8" key="1">
    <citation type="submission" date="2022-11" db="UniProtKB">
        <authorList>
            <consortium name="WormBaseParasite"/>
        </authorList>
    </citation>
    <scope>IDENTIFICATION</scope>
</reference>
<keyword evidence="7" id="KW-1185">Reference proteome</keyword>
<evidence type="ECO:0000313" key="7">
    <source>
        <dbReference type="Proteomes" id="UP000887578"/>
    </source>
</evidence>
<organism evidence="7 8">
    <name type="scientific">Panagrolaimus davidi</name>
    <dbReference type="NCBI Taxonomy" id="227884"/>
    <lineage>
        <taxon>Eukaryota</taxon>
        <taxon>Metazoa</taxon>
        <taxon>Ecdysozoa</taxon>
        <taxon>Nematoda</taxon>
        <taxon>Chromadorea</taxon>
        <taxon>Rhabditida</taxon>
        <taxon>Tylenchina</taxon>
        <taxon>Panagrolaimomorpha</taxon>
        <taxon>Panagrolaimoidea</taxon>
        <taxon>Panagrolaimidae</taxon>
        <taxon>Panagrolaimus</taxon>
    </lineage>
</organism>
<feature type="compositionally biased region" description="Polar residues" evidence="5">
    <location>
        <begin position="1"/>
        <end position="26"/>
    </location>
</feature>
<dbReference type="Pfam" id="PF13520">
    <property type="entry name" value="AA_permease_2"/>
    <property type="match status" value="1"/>
</dbReference>
<proteinExistence type="predicted"/>
<dbReference type="PANTHER" id="PTHR11785:SF531">
    <property type="entry name" value="LARGE NEUTRAL AMINO ACIDS TRANSPORTER SMALL SUBUNIT 1"/>
    <property type="match status" value="1"/>
</dbReference>
<accession>A0A914PGV0</accession>
<evidence type="ECO:0000256" key="1">
    <source>
        <dbReference type="ARBA" id="ARBA00004141"/>
    </source>
</evidence>
<evidence type="ECO:0000256" key="2">
    <source>
        <dbReference type="ARBA" id="ARBA00022692"/>
    </source>
</evidence>
<protein>
    <submittedName>
        <fullName evidence="8">Uncharacterized protein</fullName>
    </submittedName>
</protein>
<dbReference type="AlphaFoldDB" id="A0A914PGV0"/>